<accession>A0ABX2GCS3</accession>
<name>A0ABX2GCS3_9FIRM</name>
<evidence type="ECO:0000259" key="2">
    <source>
        <dbReference type="PROSITE" id="PS50994"/>
    </source>
</evidence>
<dbReference type="PANTHER" id="PTHR33678:SF1">
    <property type="entry name" value="BLL1576 PROTEIN"/>
    <property type="match status" value="1"/>
</dbReference>
<dbReference type="PROSITE" id="PS50994">
    <property type="entry name" value="INTEGRASE"/>
    <property type="match status" value="1"/>
</dbReference>
<evidence type="ECO:0000256" key="1">
    <source>
        <dbReference type="ARBA" id="ARBA00002286"/>
    </source>
</evidence>
<dbReference type="InterPro" id="IPR052344">
    <property type="entry name" value="Transposase-related"/>
</dbReference>
<proteinExistence type="predicted"/>
<comment type="caution">
    <text evidence="3">The sequence shown here is derived from an EMBL/GenBank/DDBJ whole genome shotgun (WGS) entry which is preliminary data.</text>
</comment>
<feature type="domain" description="Integrase catalytic" evidence="2">
    <location>
        <begin position="133"/>
        <end position="296"/>
    </location>
</feature>
<keyword evidence="4" id="KW-1185">Reference proteome</keyword>
<dbReference type="NCBIfam" id="NF033516">
    <property type="entry name" value="transpos_IS3"/>
    <property type="match status" value="1"/>
</dbReference>
<dbReference type="PANTHER" id="PTHR33678">
    <property type="entry name" value="BLL1576 PROTEIN"/>
    <property type="match status" value="1"/>
</dbReference>
<dbReference type="SUPFAM" id="SSF53098">
    <property type="entry name" value="Ribonuclease H-like"/>
    <property type="match status" value="1"/>
</dbReference>
<protein>
    <submittedName>
        <fullName evidence="3">IS66 family transposase</fullName>
    </submittedName>
</protein>
<comment type="function">
    <text evidence="1">Involved in the transposition of the insertion sequence.</text>
</comment>
<dbReference type="Pfam" id="PF00665">
    <property type="entry name" value="rve"/>
    <property type="match status" value="1"/>
</dbReference>
<dbReference type="InterPro" id="IPR004291">
    <property type="entry name" value="Transposase_IS66_central"/>
</dbReference>
<reference evidence="3 4" key="1">
    <citation type="journal article" date="2020" name="Cell Host Microbe">
        <title>Functional and Genomic Variation between Human-Derived Isolates of Lachnospiraceae Reveals Inter- and Intra-Species Diversity.</title>
        <authorList>
            <person name="Sorbara M.T."/>
            <person name="Littmann E.R."/>
            <person name="Fontana E."/>
            <person name="Moody T.U."/>
            <person name="Kohout C.E."/>
            <person name="Gjonbalaj M."/>
            <person name="Eaton V."/>
            <person name="Seok R."/>
            <person name="Leiner I.M."/>
            <person name="Pamer E.G."/>
        </authorList>
    </citation>
    <scope>NUCLEOTIDE SEQUENCE [LARGE SCALE GENOMIC DNA]</scope>
    <source>
        <strain evidence="3 4">MSK.14.54</strain>
    </source>
</reference>
<dbReference type="Pfam" id="PF03050">
    <property type="entry name" value="DDE_Tnp_IS66"/>
    <property type="match status" value="1"/>
</dbReference>
<evidence type="ECO:0000313" key="3">
    <source>
        <dbReference type="EMBL" id="NSE16139.1"/>
    </source>
</evidence>
<dbReference type="Pfam" id="PF13276">
    <property type="entry name" value="HTH_21"/>
    <property type="match status" value="1"/>
</dbReference>
<dbReference type="NCBIfam" id="NF033517">
    <property type="entry name" value="transpos_IS66"/>
    <property type="match status" value="1"/>
</dbReference>
<dbReference type="InterPro" id="IPR036397">
    <property type="entry name" value="RNaseH_sf"/>
</dbReference>
<dbReference type="Gene3D" id="3.30.420.10">
    <property type="entry name" value="Ribonuclease H-like superfamily/Ribonuclease H"/>
    <property type="match status" value="1"/>
</dbReference>
<sequence length="685" mass="80660">MRLGKLRFESKYQAIKYFYEKKQWSVNWMCKQLGISHAAYYKWLHRTIPEQESENTKLAELIKEYDERFGHILGYRRMTSWINHFNHTSYSRNRVHRIMRKLGIHSIIRKKKKKYPSSRPETTAENKLKREFNATKPNEKWATDVTEFKVPETGRKLYLSVILDLYDRFPVAYVISGRNDNKLVFDTYDKALKDNPDARPIFHSDRGFQYTRRIFQKRLREQGMEQSMSRVGHCIDNGPTEGLWGIIKSEMYCMYKITDEISLRSAIDKYIKFYAEERLQERFHCKTPLEVRSEALSAETPIQYPIAENKRIEAYKAKWCASSSLARQEREFARYDLDLSTKTMANWIINCADRYLKPLYQLMKEELLESRYIHCDESRIQVLGEPDQKGTTQNWMWVYLTDEFSGSPQMVLFDYERTCAGYHPVNFLGDRFHGYLACDGYQAYHSLGEGIIVSGCLTHARRRFDAALTALKKDFTKEQLKETIAYQAMSRIGILYKIEEMIHNKTPEEKYEERQKQSRPVMDALFEWLHTMEDSVDRSSLIGDAILYTLNQEAYLKRYLEDGHLSIDNNSAERALKNFAVGRRNWLFAKSVRGAGASALVYSITETALLNHLKPYAYLTYILDELRKMGAFPKEKELKKLLPWSEDLPEYCRTKLKNNTKPSDIEFGRQPETVSDGFYKMSIYG</sequence>
<dbReference type="InterPro" id="IPR048020">
    <property type="entry name" value="Transpos_IS3"/>
</dbReference>
<dbReference type="Proteomes" id="UP000768180">
    <property type="component" value="Unassembled WGS sequence"/>
</dbReference>
<evidence type="ECO:0000313" key="4">
    <source>
        <dbReference type="Proteomes" id="UP000768180"/>
    </source>
</evidence>
<dbReference type="RefSeq" id="WP_173812838.1">
    <property type="nucleotide sequence ID" value="NZ_JAAITQ010000009.1"/>
</dbReference>
<organism evidence="3 4">
    <name type="scientific">Fusicatenibacter saccharivorans</name>
    <dbReference type="NCBI Taxonomy" id="1150298"/>
    <lineage>
        <taxon>Bacteria</taxon>
        <taxon>Bacillati</taxon>
        <taxon>Bacillota</taxon>
        <taxon>Clostridia</taxon>
        <taxon>Lachnospirales</taxon>
        <taxon>Lachnospiraceae</taxon>
        <taxon>Fusicatenibacter</taxon>
    </lineage>
</organism>
<dbReference type="InterPro" id="IPR001584">
    <property type="entry name" value="Integrase_cat-core"/>
</dbReference>
<dbReference type="InterPro" id="IPR025948">
    <property type="entry name" value="HTH-like_dom"/>
</dbReference>
<gene>
    <name evidence="3" type="ORF">G5B05_06875</name>
</gene>
<dbReference type="InterPro" id="IPR012337">
    <property type="entry name" value="RNaseH-like_sf"/>
</dbReference>
<dbReference type="EMBL" id="JAAITQ010000009">
    <property type="protein sequence ID" value="NSE16139.1"/>
    <property type="molecule type" value="Genomic_DNA"/>
</dbReference>